<dbReference type="InterPro" id="IPR045004">
    <property type="entry name" value="ECH_dom"/>
</dbReference>
<evidence type="ECO:0000313" key="5">
    <source>
        <dbReference type="EMBL" id="MCZ9296515.1"/>
    </source>
</evidence>
<evidence type="ECO:0000256" key="1">
    <source>
        <dbReference type="ARBA" id="ARBA00001709"/>
    </source>
</evidence>
<dbReference type="EMBL" id="JAKMUZ010000014">
    <property type="protein sequence ID" value="MCZ9296515.1"/>
    <property type="molecule type" value="Genomic_DNA"/>
</dbReference>
<keyword evidence="8" id="KW-1185">Reference proteome</keyword>
<dbReference type="PANTHER" id="PTHR43176">
    <property type="entry name" value="3-HYDROXYISOBUTYRYL-COA HYDROLASE-RELATED"/>
    <property type="match status" value="1"/>
</dbReference>
<comment type="catalytic activity">
    <reaction evidence="1">
        <text>3-hydroxy-2-methylpropanoyl-CoA + H2O = 3-hydroxy-2-methylpropanoate + CoA + H(+)</text>
        <dbReference type="Rhea" id="RHEA:20888"/>
        <dbReference type="ChEBI" id="CHEBI:11805"/>
        <dbReference type="ChEBI" id="CHEBI:15377"/>
        <dbReference type="ChEBI" id="CHEBI:15378"/>
        <dbReference type="ChEBI" id="CHEBI:57287"/>
        <dbReference type="ChEBI" id="CHEBI:57340"/>
        <dbReference type="EC" id="3.1.2.4"/>
    </reaction>
</comment>
<dbReference type="InterPro" id="IPR032259">
    <property type="entry name" value="HIBYL-CoA-H"/>
</dbReference>
<evidence type="ECO:0000313" key="6">
    <source>
        <dbReference type="EMBL" id="MEK0146113.1"/>
    </source>
</evidence>
<proteinExistence type="predicted"/>
<dbReference type="PANTHER" id="PTHR43176:SF3">
    <property type="entry name" value="3-HYDROXYISOBUTYRYL-COA HYDROLASE, MITOCHONDRIAL"/>
    <property type="match status" value="1"/>
</dbReference>
<sequence length="347" mass="37200">MAITAPIVSSIRNHTGVIELNRPKALNSLTPEMIDLIAASLAQWRDNDAVEQVLFLSTSSKAYCAGGDVRFAREGVQEGKLGDVDKFFAEEYTLNGDIAEYPKPVIALIDGIAMGGGLGIAAHGTHRVVTDKTFASMPEMNIGYVTDVGIAYAAQRVVGTRGKASPELAKFWGITGYRMYAADLVWSGLATHYVADAEAFASAVIEEGLAAALSQHATEPADEPALAGLIDSIEDAFSHDTWQDVTAALDNYPELKQQVEKLTAQACPTSIVAAMELFRAEQECSSVREALEMETNLGAFMYRRADFAEGVCAVLVDKTNDAAFEPAVLDDVDVDAIRSALHVHPAK</sequence>
<dbReference type="EC" id="3.1.2.4" evidence="2"/>
<dbReference type="InterPro" id="IPR029045">
    <property type="entry name" value="ClpP/crotonase-like_dom_sf"/>
</dbReference>
<gene>
    <name evidence="5" type="ORF">L8V22_08095</name>
    <name evidence="6" type="ORF">WMQ01_08540</name>
</gene>
<reference evidence="5" key="1">
    <citation type="submission" date="2022-02" db="EMBL/GenBank/DDBJ databases">
        <title>Corynebacterium sp. from urogenital microbiome.</title>
        <authorList>
            <person name="Cappelli E.A."/>
            <person name="Ribeiro T.G."/>
            <person name="Peixe L."/>
        </authorList>
    </citation>
    <scope>NUCLEOTIDE SEQUENCE</scope>
    <source>
        <strain evidence="5">C21Ua_68</strain>
    </source>
</reference>
<comment type="caution">
    <text evidence="5">The sequence shown here is derived from an EMBL/GenBank/DDBJ whole genome shotgun (WGS) entry which is preliminary data.</text>
</comment>
<accession>A0A9X3M0N0</accession>
<dbReference type="GO" id="GO:0003860">
    <property type="term" value="F:3-hydroxyisobutyryl-CoA hydrolase activity"/>
    <property type="evidence" value="ECO:0007669"/>
    <property type="project" value="UniProtKB-EC"/>
</dbReference>
<evidence type="ECO:0000256" key="3">
    <source>
        <dbReference type="ARBA" id="ARBA00022801"/>
    </source>
</evidence>
<dbReference type="Gene3D" id="3.90.226.10">
    <property type="entry name" value="2-enoyl-CoA Hydratase, Chain A, domain 1"/>
    <property type="match status" value="1"/>
</dbReference>
<evidence type="ECO:0000313" key="8">
    <source>
        <dbReference type="Proteomes" id="UP001371299"/>
    </source>
</evidence>
<reference evidence="6 8" key="2">
    <citation type="submission" date="2024-01" db="EMBL/GenBank/DDBJ databases">
        <title>Description of two novel Corynebacterium species isolated from human nasal passages and skin.</title>
        <authorList>
            <person name="Popowitch E."/>
            <person name="Tran T.H."/>
            <person name="Escapa I.F."/>
            <person name="Bhatt E."/>
            <person name="Sozat A.K."/>
            <person name="Roberts A.Q."/>
            <person name="Segre J.A."/>
            <person name="Kong H."/>
            <person name="Conlan S."/>
            <person name="Lemon K.P."/>
            <person name="Kelly M.S."/>
        </authorList>
    </citation>
    <scope>NUCLEOTIDE SEQUENCE [LARGE SCALE GENOMIC DNA]</scope>
    <source>
        <strain evidence="6 8">KPL2619</strain>
    </source>
</reference>
<protein>
    <recommendedName>
        <fullName evidence="2">3-hydroxyisobutyryl-CoA hydrolase</fullName>
        <ecNumber evidence="2">3.1.2.4</ecNumber>
    </recommendedName>
</protein>
<evidence type="ECO:0000313" key="7">
    <source>
        <dbReference type="Proteomes" id="UP001146439"/>
    </source>
</evidence>
<organism evidence="5 7">
    <name type="scientific">Corynebacterium yonathiae</name>
    <dbReference type="NCBI Taxonomy" id="2913504"/>
    <lineage>
        <taxon>Bacteria</taxon>
        <taxon>Bacillati</taxon>
        <taxon>Actinomycetota</taxon>
        <taxon>Actinomycetes</taxon>
        <taxon>Mycobacteriales</taxon>
        <taxon>Corynebacteriaceae</taxon>
        <taxon>Corynebacterium</taxon>
    </lineage>
</organism>
<dbReference type="Proteomes" id="UP001371299">
    <property type="component" value="Unassembled WGS sequence"/>
</dbReference>
<dbReference type="CDD" id="cd06558">
    <property type="entry name" value="crotonase-like"/>
    <property type="match status" value="1"/>
</dbReference>
<dbReference type="RefSeq" id="WP_238801788.1">
    <property type="nucleotide sequence ID" value="NZ_JAKMUZ010000014.1"/>
</dbReference>
<dbReference type="GO" id="GO:0006574">
    <property type="term" value="P:L-valine catabolic process"/>
    <property type="evidence" value="ECO:0007669"/>
    <property type="project" value="TreeGrafter"/>
</dbReference>
<dbReference type="NCBIfam" id="NF004127">
    <property type="entry name" value="PRK05617.1"/>
    <property type="match status" value="1"/>
</dbReference>
<dbReference type="EMBL" id="JBBMGJ010000017">
    <property type="protein sequence ID" value="MEK0146113.1"/>
    <property type="molecule type" value="Genomic_DNA"/>
</dbReference>
<keyword evidence="3 5" id="KW-0378">Hydrolase</keyword>
<dbReference type="SUPFAM" id="SSF52096">
    <property type="entry name" value="ClpP/crotonase"/>
    <property type="match status" value="1"/>
</dbReference>
<evidence type="ECO:0000259" key="4">
    <source>
        <dbReference type="Pfam" id="PF16113"/>
    </source>
</evidence>
<evidence type="ECO:0000256" key="2">
    <source>
        <dbReference type="ARBA" id="ARBA00011915"/>
    </source>
</evidence>
<dbReference type="AlphaFoldDB" id="A0A9X3M0N0"/>
<feature type="domain" description="Enoyl-CoA hydratase/isomerase" evidence="4">
    <location>
        <begin position="16"/>
        <end position="339"/>
    </location>
</feature>
<name>A0A9X3M0N0_9CORY</name>
<dbReference type="Pfam" id="PF16113">
    <property type="entry name" value="ECH_2"/>
    <property type="match status" value="1"/>
</dbReference>
<dbReference type="Proteomes" id="UP001146439">
    <property type="component" value="Unassembled WGS sequence"/>
</dbReference>